<dbReference type="Pfam" id="PF01638">
    <property type="entry name" value="HxlR"/>
    <property type="match status" value="1"/>
</dbReference>
<dbReference type="RefSeq" id="WP_073386931.1">
    <property type="nucleotide sequence ID" value="NZ_FQVU01000001.1"/>
</dbReference>
<evidence type="ECO:0000259" key="4">
    <source>
        <dbReference type="PROSITE" id="PS51118"/>
    </source>
</evidence>
<evidence type="ECO:0000256" key="3">
    <source>
        <dbReference type="ARBA" id="ARBA00023163"/>
    </source>
</evidence>
<evidence type="ECO:0000256" key="2">
    <source>
        <dbReference type="ARBA" id="ARBA00023125"/>
    </source>
</evidence>
<keyword evidence="3" id="KW-0804">Transcription</keyword>
<dbReference type="InterPro" id="IPR002577">
    <property type="entry name" value="HTH_HxlR"/>
</dbReference>
<proteinExistence type="predicted"/>
<dbReference type="InterPro" id="IPR036390">
    <property type="entry name" value="WH_DNA-bd_sf"/>
</dbReference>
<protein>
    <submittedName>
        <fullName evidence="5">Transcriptional regulator, HxlR family</fullName>
    </submittedName>
</protein>
<accession>A0A1M5DP56</accession>
<dbReference type="PANTHER" id="PTHR33204:SF37">
    <property type="entry name" value="HTH-TYPE TRANSCRIPTIONAL REGULATOR YODB"/>
    <property type="match status" value="1"/>
</dbReference>
<feature type="domain" description="HTH hxlR-type" evidence="4">
    <location>
        <begin position="15"/>
        <end position="115"/>
    </location>
</feature>
<dbReference type="STRING" id="1206085.SAMN05443575_0648"/>
<evidence type="ECO:0000313" key="6">
    <source>
        <dbReference type="Proteomes" id="UP000186132"/>
    </source>
</evidence>
<dbReference type="InterPro" id="IPR036388">
    <property type="entry name" value="WH-like_DNA-bd_sf"/>
</dbReference>
<reference evidence="5 6" key="1">
    <citation type="submission" date="2016-11" db="EMBL/GenBank/DDBJ databases">
        <authorList>
            <person name="Jaros S."/>
            <person name="Januszkiewicz K."/>
            <person name="Wedrychowicz H."/>
        </authorList>
    </citation>
    <scope>NUCLEOTIDE SEQUENCE [LARGE SCALE GENOMIC DNA]</scope>
    <source>
        <strain evidence="5 6">DSM 45627</strain>
    </source>
</reference>
<dbReference type="Proteomes" id="UP000186132">
    <property type="component" value="Unassembled WGS sequence"/>
</dbReference>
<dbReference type="Gene3D" id="1.10.10.10">
    <property type="entry name" value="Winged helix-like DNA-binding domain superfamily/Winged helix DNA-binding domain"/>
    <property type="match status" value="1"/>
</dbReference>
<sequence length="117" mass="12111">MPRDGTACSGAVERCDAALAAAFGILGKRWNGLIVGTLATTNAGFADLRRAVAGITDSMLSDRLTELAGAGIVERSVTDTRPPGVTYRLTPAGHALLPILDQLAGWADEHLAPRCPG</sequence>
<dbReference type="PROSITE" id="PS51118">
    <property type="entry name" value="HTH_HXLR"/>
    <property type="match status" value="1"/>
</dbReference>
<dbReference type="PANTHER" id="PTHR33204">
    <property type="entry name" value="TRANSCRIPTIONAL REGULATOR, MARR FAMILY"/>
    <property type="match status" value="1"/>
</dbReference>
<keyword evidence="2" id="KW-0238">DNA-binding</keyword>
<dbReference type="GO" id="GO:0003677">
    <property type="term" value="F:DNA binding"/>
    <property type="evidence" value="ECO:0007669"/>
    <property type="project" value="UniProtKB-KW"/>
</dbReference>
<evidence type="ECO:0000313" key="5">
    <source>
        <dbReference type="EMBL" id="SHF68763.1"/>
    </source>
</evidence>
<name>A0A1M5DP56_9ACTN</name>
<dbReference type="SUPFAM" id="SSF46785">
    <property type="entry name" value="Winged helix' DNA-binding domain"/>
    <property type="match status" value="1"/>
</dbReference>
<dbReference type="EMBL" id="FQVU01000001">
    <property type="protein sequence ID" value="SHF68763.1"/>
    <property type="molecule type" value="Genomic_DNA"/>
</dbReference>
<evidence type="ECO:0000256" key="1">
    <source>
        <dbReference type="ARBA" id="ARBA00023015"/>
    </source>
</evidence>
<organism evidence="5 6">
    <name type="scientific">Jatrophihabitans endophyticus</name>
    <dbReference type="NCBI Taxonomy" id="1206085"/>
    <lineage>
        <taxon>Bacteria</taxon>
        <taxon>Bacillati</taxon>
        <taxon>Actinomycetota</taxon>
        <taxon>Actinomycetes</taxon>
        <taxon>Jatrophihabitantales</taxon>
        <taxon>Jatrophihabitantaceae</taxon>
        <taxon>Jatrophihabitans</taxon>
    </lineage>
</organism>
<keyword evidence="1" id="KW-0805">Transcription regulation</keyword>
<keyword evidence="6" id="KW-1185">Reference proteome</keyword>
<dbReference type="OrthoDB" id="9800966at2"/>
<gene>
    <name evidence="5" type="ORF">SAMN05443575_0648</name>
</gene>
<dbReference type="AlphaFoldDB" id="A0A1M5DP56"/>